<accession>A0A7K1GED6</accession>
<sequence>MTYFEELREITKSIPTSIVDFTIPRDRTSPPTQASSNFITNKEQGDWAEDLIFRAINETSRNYVAVRYGKSDDLIAGDAGFDEFYTDFQDELDTIGKRPDLLVFKKEDFDQNLGYDISKIAHSKITEYVKKAIAGLEIRSSAFLIDKYENEMQERTNYHLKEALKIRDVLINDFAEEFEHPKKKPHLEVLKSITEETINAITFRRPSWNSTERLQQLTLLFKDLKEHIKIVQKRDYLSITPKVEDIKVVYKWAETFNVPHYYFQVFFDKSYGISFSNILSLITDSDKEGEHYEISKDIKNQNKTTIKINTRNTNQVAYKVEEPEHKSVRREMGRGRLLFYVTFDKGTAYLDIDSLKDLLNIEDF</sequence>
<dbReference type="GO" id="GO:0004519">
    <property type="term" value="F:endonuclease activity"/>
    <property type="evidence" value="ECO:0007669"/>
    <property type="project" value="UniProtKB-KW"/>
</dbReference>
<organism evidence="1 2">
    <name type="scientific">Winogradskyella ouciana</name>
    <dbReference type="NCBI Taxonomy" id="2608631"/>
    <lineage>
        <taxon>Bacteria</taxon>
        <taxon>Pseudomonadati</taxon>
        <taxon>Bacteroidota</taxon>
        <taxon>Flavobacteriia</taxon>
        <taxon>Flavobacteriales</taxon>
        <taxon>Flavobacteriaceae</taxon>
        <taxon>Winogradskyella</taxon>
    </lineage>
</organism>
<dbReference type="InterPro" id="IPR019054">
    <property type="entry name" value="Restrct_endonuc_II_AccI"/>
</dbReference>
<keyword evidence="1" id="KW-0255">Endonuclease</keyword>
<dbReference type="Pfam" id="PF09545">
    <property type="entry name" value="RE_AccI"/>
    <property type="match status" value="1"/>
</dbReference>
<keyword evidence="2" id="KW-1185">Reference proteome</keyword>
<name>A0A7K1GED6_9FLAO</name>
<keyword evidence="1" id="KW-0378">Hydrolase</keyword>
<evidence type="ECO:0000313" key="2">
    <source>
        <dbReference type="Proteomes" id="UP000447545"/>
    </source>
</evidence>
<dbReference type="Proteomes" id="UP000447545">
    <property type="component" value="Unassembled WGS sequence"/>
</dbReference>
<dbReference type="EMBL" id="WJYA01000007">
    <property type="protein sequence ID" value="MTE27672.1"/>
    <property type="molecule type" value="Genomic_DNA"/>
</dbReference>
<gene>
    <name evidence="1" type="ORF">F1003_12075</name>
</gene>
<evidence type="ECO:0000313" key="1">
    <source>
        <dbReference type="EMBL" id="MTE27672.1"/>
    </source>
</evidence>
<dbReference type="AlphaFoldDB" id="A0A7K1GED6"/>
<proteinExistence type="predicted"/>
<protein>
    <submittedName>
        <fullName evidence="1">AccI family restriction endonuclease</fullName>
    </submittedName>
</protein>
<dbReference type="RefSeq" id="WP_155089695.1">
    <property type="nucleotide sequence ID" value="NZ_WJYA01000007.1"/>
</dbReference>
<keyword evidence="1" id="KW-0540">Nuclease</keyword>
<comment type="caution">
    <text evidence="1">The sequence shown here is derived from an EMBL/GenBank/DDBJ whole genome shotgun (WGS) entry which is preliminary data.</text>
</comment>
<reference evidence="1 2" key="1">
    <citation type="submission" date="2019-11" db="EMBL/GenBank/DDBJ databases">
        <title>Winogradskyella ouciana sp. nov., isolated from the hadal seawater of the Mariana Trench.</title>
        <authorList>
            <person name="Liu R."/>
        </authorList>
    </citation>
    <scope>NUCLEOTIDE SEQUENCE [LARGE SCALE GENOMIC DNA]</scope>
    <source>
        <strain evidence="1 2">ZXX205</strain>
    </source>
</reference>